<dbReference type="PROSITE" id="PS51257">
    <property type="entry name" value="PROKAR_LIPOPROTEIN"/>
    <property type="match status" value="1"/>
</dbReference>
<evidence type="ECO:0000313" key="2">
    <source>
        <dbReference type="Proteomes" id="UP000528945"/>
    </source>
</evidence>
<evidence type="ECO:0008006" key="3">
    <source>
        <dbReference type="Google" id="ProtNLM"/>
    </source>
</evidence>
<dbReference type="AlphaFoldDB" id="A0AAW3TXJ2"/>
<name>A0AAW3TXJ2_9SPHN</name>
<dbReference type="EMBL" id="JACIDB010000013">
    <property type="protein sequence ID" value="MBB3877286.1"/>
    <property type="molecule type" value="Genomic_DNA"/>
</dbReference>
<dbReference type="RefSeq" id="WP_244305220.1">
    <property type="nucleotide sequence ID" value="NZ_JACIDB010000013.1"/>
</dbReference>
<dbReference type="Proteomes" id="UP000528945">
    <property type="component" value="Unassembled WGS sequence"/>
</dbReference>
<sequence length="90" mass="9899">MMRKILPIGALLIVCGCQQEVAVPTAKELIDNRQLLTEWQAKCNTGEYSRLTAEQKARFCSTTQEASVSVAEAAAAKSASDFYDTNTKRK</sequence>
<comment type="caution">
    <text evidence="1">The sequence shown here is derived from an EMBL/GenBank/DDBJ whole genome shotgun (WGS) entry which is preliminary data.</text>
</comment>
<keyword evidence="2" id="KW-1185">Reference proteome</keyword>
<accession>A0AAW3TXJ2</accession>
<organism evidence="1 2">
    <name type="scientific">Sphingomonas aquatilis</name>
    <dbReference type="NCBI Taxonomy" id="93063"/>
    <lineage>
        <taxon>Bacteria</taxon>
        <taxon>Pseudomonadati</taxon>
        <taxon>Pseudomonadota</taxon>
        <taxon>Alphaproteobacteria</taxon>
        <taxon>Sphingomonadales</taxon>
        <taxon>Sphingomonadaceae</taxon>
        <taxon>Sphingomonas</taxon>
    </lineage>
</organism>
<gene>
    <name evidence="1" type="ORF">GGR47_003554</name>
</gene>
<proteinExistence type="predicted"/>
<reference evidence="1 2" key="1">
    <citation type="submission" date="2020-08" db="EMBL/GenBank/DDBJ databases">
        <title>Genomic Encyclopedia of Type Strains, Phase IV (KMG-IV): sequencing the most valuable type-strain genomes for metagenomic binning, comparative biology and taxonomic classification.</title>
        <authorList>
            <person name="Goeker M."/>
        </authorList>
    </citation>
    <scope>NUCLEOTIDE SEQUENCE [LARGE SCALE GENOMIC DNA]</scope>
    <source>
        <strain evidence="1 2">DSM 15581</strain>
    </source>
</reference>
<evidence type="ECO:0000313" key="1">
    <source>
        <dbReference type="EMBL" id="MBB3877286.1"/>
    </source>
</evidence>
<protein>
    <recommendedName>
        <fullName evidence="3">Lipoprotein</fullName>
    </recommendedName>
</protein>